<dbReference type="HOGENOM" id="CLU_153198_0_0_6"/>
<gene>
    <name evidence="11" type="ordered locus">TERTU_3227</name>
</gene>
<keyword evidence="6 9" id="KW-1133">Transmembrane helix</keyword>
<evidence type="ECO:0000313" key="11">
    <source>
        <dbReference type="EMBL" id="ACR13885.1"/>
    </source>
</evidence>
<protein>
    <submittedName>
        <fullName evidence="11">Transporter, MotA/TolQ/ExbB proton channel family</fullName>
    </submittedName>
</protein>
<feature type="domain" description="MotA/TolQ/ExbB proton channel" evidence="10">
    <location>
        <begin position="39"/>
        <end position="125"/>
    </location>
</feature>
<dbReference type="GeneID" id="58410611"/>
<evidence type="ECO:0000256" key="9">
    <source>
        <dbReference type="SAM" id="Phobius"/>
    </source>
</evidence>
<evidence type="ECO:0000256" key="3">
    <source>
        <dbReference type="ARBA" id="ARBA00022475"/>
    </source>
</evidence>
<name>C5BPW8_TERTT</name>
<evidence type="ECO:0000256" key="8">
    <source>
        <dbReference type="RuleBase" id="RU004057"/>
    </source>
</evidence>
<evidence type="ECO:0000256" key="1">
    <source>
        <dbReference type="ARBA" id="ARBA00004651"/>
    </source>
</evidence>
<keyword evidence="5 8" id="KW-0653">Protein transport</keyword>
<evidence type="ECO:0000256" key="7">
    <source>
        <dbReference type="ARBA" id="ARBA00023136"/>
    </source>
</evidence>
<evidence type="ECO:0000256" key="4">
    <source>
        <dbReference type="ARBA" id="ARBA00022692"/>
    </source>
</evidence>
<dbReference type="STRING" id="377629.TERTU_3227"/>
<evidence type="ECO:0000259" key="10">
    <source>
        <dbReference type="Pfam" id="PF01618"/>
    </source>
</evidence>
<keyword evidence="3" id="KW-1003">Cell membrane</keyword>
<organism evidence="11 12">
    <name type="scientific">Teredinibacter turnerae (strain ATCC 39867 / T7901)</name>
    <dbReference type="NCBI Taxonomy" id="377629"/>
    <lineage>
        <taxon>Bacteria</taxon>
        <taxon>Pseudomonadati</taxon>
        <taxon>Pseudomonadota</taxon>
        <taxon>Gammaproteobacteria</taxon>
        <taxon>Cellvibrionales</taxon>
        <taxon>Cellvibrionaceae</taxon>
        <taxon>Teredinibacter</taxon>
    </lineage>
</organism>
<dbReference type="OrthoDB" id="6402327at2"/>
<dbReference type="GO" id="GO:0017038">
    <property type="term" value="P:protein import"/>
    <property type="evidence" value="ECO:0007669"/>
    <property type="project" value="TreeGrafter"/>
</dbReference>
<dbReference type="GO" id="GO:0005886">
    <property type="term" value="C:plasma membrane"/>
    <property type="evidence" value="ECO:0007669"/>
    <property type="project" value="UniProtKB-SubCell"/>
</dbReference>
<dbReference type="EMBL" id="CP001614">
    <property type="protein sequence ID" value="ACR13885.1"/>
    <property type="molecule type" value="Genomic_DNA"/>
</dbReference>
<keyword evidence="7 9" id="KW-0472">Membrane</keyword>
<dbReference type="Pfam" id="PF01618">
    <property type="entry name" value="MotA_ExbB"/>
    <property type="match status" value="1"/>
</dbReference>
<proteinExistence type="inferred from homology"/>
<keyword evidence="4 9" id="KW-0812">Transmembrane</keyword>
<accession>C5BPW8</accession>
<comment type="subcellular location">
    <subcellularLocation>
        <location evidence="1">Cell membrane</location>
        <topology evidence="1">Multi-pass membrane protein</topology>
    </subcellularLocation>
    <subcellularLocation>
        <location evidence="8">Membrane</location>
        <topology evidence="8">Multi-pass membrane protein</topology>
    </subcellularLocation>
</comment>
<dbReference type="KEGG" id="ttu:TERTU_3227"/>
<dbReference type="PANTHER" id="PTHR30625">
    <property type="entry name" value="PROTEIN TOLQ"/>
    <property type="match status" value="1"/>
</dbReference>
<feature type="transmembrane region" description="Helical" evidence="9">
    <location>
        <begin position="12"/>
        <end position="33"/>
    </location>
</feature>
<evidence type="ECO:0000256" key="6">
    <source>
        <dbReference type="ARBA" id="ARBA00022989"/>
    </source>
</evidence>
<dbReference type="InterPro" id="IPR002898">
    <property type="entry name" value="MotA_ExbB_proton_chnl"/>
</dbReference>
<evidence type="ECO:0000313" key="12">
    <source>
        <dbReference type="Proteomes" id="UP000009080"/>
    </source>
</evidence>
<dbReference type="InterPro" id="IPR050790">
    <property type="entry name" value="ExbB/TolQ_transport"/>
</dbReference>
<feature type="transmembrane region" description="Helical" evidence="9">
    <location>
        <begin position="96"/>
        <end position="118"/>
    </location>
</feature>
<keyword evidence="2 8" id="KW-0813">Transport</keyword>
<sequence>MINEWLFLFDSPVIWSILLLAFIVYGLLLQLIFSCRESAQWLAQHRAWAPNLRVLLSALPLLGLLGTITGLLKTFFRMGLENGLAIQEIISGGIAEALFTTQLGLLMVVPGLLLLAYLNRLSNEMSVNGLINRAKNRAGE</sequence>
<feature type="transmembrane region" description="Helical" evidence="9">
    <location>
        <begin position="54"/>
        <end position="76"/>
    </location>
</feature>
<dbReference type="eggNOG" id="COG0811">
    <property type="taxonomic scope" value="Bacteria"/>
</dbReference>
<dbReference type="AlphaFoldDB" id="C5BPW8"/>
<evidence type="ECO:0000256" key="5">
    <source>
        <dbReference type="ARBA" id="ARBA00022927"/>
    </source>
</evidence>
<comment type="similarity">
    <text evidence="8">Belongs to the exbB/tolQ family.</text>
</comment>
<keyword evidence="12" id="KW-1185">Reference proteome</keyword>
<reference evidence="11 12" key="1">
    <citation type="journal article" date="2009" name="PLoS ONE">
        <title>The complete genome of Teredinibacter turnerae T7901: an intracellular endosymbiont of marine wood-boring bivalves (shipworms).</title>
        <authorList>
            <person name="Yang J.C."/>
            <person name="Madupu R."/>
            <person name="Durkin A.S."/>
            <person name="Ekborg N.A."/>
            <person name="Pedamallu C.S."/>
            <person name="Hostetler J.B."/>
            <person name="Radune D."/>
            <person name="Toms B.S."/>
            <person name="Henrissat B."/>
            <person name="Coutinho P.M."/>
            <person name="Schwarz S."/>
            <person name="Field L."/>
            <person name="Trindade-Silva A.E."/>
            <person name="Soares C.A.G."/>
            <person name="Elshahawi S."/>
            <person name="Hanora A."/>
            <person name="Schmidt E.W."/>
            <person name="Haygood M.G."/>
            <person name="Posfai J."/>
            <person name="Benner J."/>
            <person name="Madinger C."/>
            <person name="Nove J."/>
            <person name="Anton B."/>
            <person name="Chaudhary K."/>
            <person name="Foster J."/>
            <person name="Holman A."/>
            <person name="Kumar S."/>
            <person name="Lessard P.A."/>
            <person name="Luyten Y.A."/>
            <person name="Slatko B."/>
            <person name="Wood N."/>
            <person name="Wu B."/>
            <person name="Teplitski M."/>
            <person name="Mougous J.D."/>
            <person name="Ward N."/>
            <person name="Eisen J.A."/>
            <person name="Badger J.H."/>
            <person name="Distel D.L."/>
        </authorList>
    </citation>
    <scope>NUCLEOTIDE SEQUENCE [LARGE SCALE GENOMIC DNA]</scope>
    <source>
        <strain evidence="12">ATCC 39867 / T7901</strain>
    </source>
</reference>
<evidence type="ECO:0000256" key="2">
    <source>
        <dbReference type="ARBA" id="ARBA00022448"/>
    </source>
</evidence>
<dbReference type="PANTHER" id="PTHR30625:SF15">
    <property type="entry name" value="BIOPOLYMER TRANSPORT PROTEIN EXBB"/>
    <property type="match status" value="1"/>
</dbReference>
<dbReference type="Proteomes" id="UP000009080">
    <property type="component" value="Chromosome"/>
</dbReference>
<dbReference type="RefSeq" id="WP_015820000.1">
    <property type="nucleotide sequence ID" value="NC_012997.1"/>
</dbReference>